<evidence type="ECO:0000256" key="4">
    <source>
        <dbReference type="ARBA" id="ARBA00023033"/>
    </source>
</evidence>
<feature type="domain" description="Luciferase-like" evidence="5">
    <location>
        <begin position="15"/>
        <end position="239"/>
    </location>
</feature>
<gene>
    <name evidence="6" type="ORF">GBAR_LOCUS2821</name>
</gene>
<dbReference type="NCBIfam" id="TIGR03619">
    <property type="entry name" value="F420_Rv2161c"/>
    <property type="match status" value="1"/>
</dbReference>
<dbReference type="Pfam" id="PF00296">
    <property type="entry name" value="Bac_luciferase"/>
    <property type="match status" value="1"/>
</dbReference>
<evidence type="ECO:0000259" key="5">
    <source>
        <dbReference type="Pfam" id="PF00296"/>
    </source>
</evidence>
<keyword evidence="2" id="KW-0288">FMN</keyword>
<organism evidence="6 7">
    <name type="scientific">Geodia barretti</name>
    <name type="common">Barrett's horny sponge</name>
    <dbReference type="NCBI Taxonomy" id="519541"/>
    <lineage>
        <taxon>Eukaryota</taxon>
        <taxon>Metazoa</taxon>
        <taxon>Porifera</taxon>
        <taxon>Demospongiae</taxon>
        <taxon>Heteroscleromorpha</taxon>
        <taxon>Tetractinellida</taxon>
        <taxon>Astrophorina</taxon>
        <taxon>Geodiidae</taxon>
        <taxon>Geodia</taxon>
    </lineage>
</organism>
<dbReference type="InterPro" id="IPR050172">
    <property type="entry name" value="SsuD_RutA_monooxygenase"/>
</dbReference>
<evidence type="ECO:0000313" key="6">
    <source>
        <dbReference type="EMBL" id="CAI7999967.1"/>
    </source>
</evidence>
<protein>
    <submittedName>
        <fullName evidence="6">Uncharacterized protein Mb0978c</fullName>
    </submittedName>
</protein>
<evidence type="ECO:0000313" key="7">
    <source>
        <dbReference type="Proteomes" id="UP001174909"/>
    </source>
</evidence>
<dbReference type="GO" id="GO:0008726">
    <property type="term" value="F:alkanesulfonate monooxygenase activity"/>
    <property type="evidence" value="ECO:0007669"/>
    <property type="project" value="TreeGrafter"/>
</dbReference>
<dbReference type="InterPro" id="IPR011251">
    <property type="entry name" value="Luciferase-like_dom"/>
</dbReference>
<evidence type="ECO:0000256" key="3">
    <source>
        <dbReference type="ARBA" id="ARBA00023002"/>
    </source>
</evidence>
<reference evidence="6" key="1">
    <citation type="submission" date="2023-03" db="EMBL/GenBank/DDBJ databases">
        <authorList>
            <person name="Steffen K."/>
            <person name="Cardenas P."/>
        </authorList>
    </citation>
    <scope>NUCLEOTIDE SEQUENCE</scope>
</reference>
<keyword evidence="3" id="KW-0560">Oxidoreductase</keyword>
<dbReference type="GO" id="GO:0046306">
    <property type="term" value="P:alkanesulfonate catabolic process"/>
    <property type="evidence" value="ECO:0007669"/>
    <property type="project" value="TreeGrafter"/>
</dbReference>
<comment type="caution">
    <text evidence="6">The sequence shown here is derived from an EMBL/GenBank/DDBJ whole genome shotgun (WGS) entry which is preliminary data.</text>
</comment>
<dbReference type="EMBL" id="CASHTH010000389">
    <property type="protein sequence ID" value="CAI7999967.1"/>
    <property type="molecule type" value="Genomic_DNA"/>
</dbReference>
<name>A0AA35R0X7_GEOBA</name>
<proteinExistence type="predicted"/>
<keyword evidence="7" id="KW-1185">Reference proteome</keyword>
<dbReference type="AlphaFoldDB" id="A0AA35R0X7"/>
<dbReference type="InterPro" id="IPR019921">
    <property type="entry name" value="Lucif-like_OxRdtase_Rv2161c"/>
</dbReference>
<dbReference type="SUPFAM" id="SSF51679">
    <property type="entry name" value="Bacterial luciferase-like"/>
    <property type="match status" value="1"/>
</dbReference>
<keyword evidence="4" id="KW-0503">Monooxygenase</keyword>
<evidence type="ECO:0000256" key="2">
    <source>
        <dbReference type="ARBA" id="ARBA00022643"/>
    </source>
</evidence>
<keyword evidence="1" id="KW-0285">Flavoprotein</keyword>
<accession>A0AA35R0X7</accession>
<evidence type="ECO:0000256" key="1">
    <source>
        <dbReference type="ARBA" id="ARBA00022630"/>
    </source>
</evidence>
<dbReference type="PANTHER" id="PTHR42847:SF4">
    <property type="entry name" value="ALKANESULFONATE MONOOXYGENASE-RELATED"/>
    <property type="match status" value="1"/>
</dbReference>
<dbReference type="PANTHER" id="PTHR42847">
    <property type="entry name" value="ALKANESULFONATE MONOOXYGENASE"/>
    <property type="match status" value="1"/>
</dbReference>
<dbReference type="InterPro" id="IPR036661">
    <property type="entry name" value="Luciferase-like_sf"/>
</dbReference>
<dbReference type="Proteomes" id="UP001174909">
    <property type="component" value="Unassembled WGS sequence"/>
</dbReference>
<dbReference type="Gene3D" id="3.20.20.30">
    <property type="entry name" value="Luciferase-like domain"/>
    <property type="match status" value="1"/>
</dbReference>
<sequence>MEIGLNMSISTNSIDVADIAAKAESLGFESIWLPEHPVMPVNPASKYPGSPDGSIPDYMSDMADPYIGLARASAVTSKIKLGTGISLIPERNPLVLAGAISTLDRFSGGRFLLGIGTGWLREETEIMGGDFDHRWTQAREAIEVMRALWTQDTAEYHGRYYDFPPVQCNPKPAQEGGPPVILGGNARNVFRRVVRWGDGWMPTASNPEQIAAGRAAIDELAEASGRDPSGISVTVFGQPADRGLIEQFANAGANRVIVRVASTTDRSVLDDLERIAEAVL</sequence>